<evidence type="ECO:0000256" key="1">
    <source>
        <dbReference type="SAM" id="SignalP"/>
    </source>
</evidence>
<proteinExistence type="predicted"/>
<keyword evidence="1" id="KW-0732">Signal</keyword>
<reference evidence="2 3" key="2">
    <citation type="journal article" date="2019" name="G3 (Bethesda)">
        <title>Hybrid Assembly of the Genome of the Entomopathogenic Nematode Steinernema carpocapsae Identifies the X-Chromosome.</title>
        <authorList>
            <person name="Serra L."/>
            <person name="Macchietto M."/>
            <person name="Macias-Munoz A."/>
            <person name="McGill C.J."/>
            <person name="Rodriguez I.M."/>
            <person name="Rodriguez B."/>
            <person name="Murad R."/>
            <person name="Mortazavi A."/>
        </authorList>
    </citation>
    <scope>NUCLEOTIDE SEQUENCE [LARGE SCALE GENOMIC DNA]</scope>
    <source>
        <strain evidence="2 3">ALL</strain>
    </source>
</reference>
<gene>
    <name evidence="2" type="ORF">L596_005568</name>
</gene>
<dbReference type="EMBL" id="AZBU02000001">
    <property type="protein sequence ID" value="TMS38947.1"/>
    <property type="molecule type" value="Genomic_DNA"/>
</dbReference>
<accession>A0A4U8V3B6</accession>
<sequence>MQILHLLAAVLLLVNVTAELHLEGRIRNNEVIRLKNRRQKRSATYLTASNPSEEVSFTAFGRDYSLVMKPGVSVLHPQAEGVIVDGDKTEEFFDRRQFILMPALG</sequence>
<feature type="signal peptide" evidence="1">
    <location>
        <begin position="1"/>
        <end position="18"/>
    </location>
</feature>
<organism evidence="2 3">
    <name type="scientific">Steinernema carpocapsae</name>
    <name type="common">Entomopathogenic nematode</name>
    <dbReference type="NCBI Taxonomy" id="34508"/>
    <lineage>
        <taxon>Eukaryota</taxon>
        <taxon>Metazoa</taxon>
        <taxon>Ecdysozoa</taxon>
        <taxon>Nematoda</taxon>
        <taxon>Chromadorea</taxon>
        <taxon>Rhabditida</taxon>
        <taxon>Tylenchina</taxon>
        <taxon>Panagrolaimomorpha</taxon>
        <taxon>Strongyloidoidea</taxon>
        <taxon>Steinernematidae</taxon>
        <taxon>Steinernema</taxon>
    </lineage>
</organism>
<evidence type="ECO:0000313" key="3">
    <source>
        <dbReference type="Proteomes" id="UP000298663"/>
    </source>
</evidence>
<dbReference type="EMBL" id="CM016762">
    <property type="protein sequence ID" value="TMS38947.1"/>
    <property type="molecule type" value="Genomic_DNA"/>
</dbReference>
<name>A0A4U8V3B6_STECR</name>
<feature type="chain" id="PRO_5020442063" evidence="1">
    <location>
        <begin position="19"/>
        <end position="105"/>
    </location>
</feature>
<dbReference type="AlphaFoldDB" id="A0A4U8V3B6"/>
<dbReference type="OrthoDB" id="2131567at2759"/>
<dbReference type="Proteomes" id="UP000298663">
    <property type="component" value="Chromosome X"/>
</dbReference>
<protein>
    <submittedName>
        <fullName evidence="2">Uncharacterized protein</fullName>
    </submittedName>
</protein>
<reference evidence="2 3" key="1">
    <citation type="journal article" date="2015" name="Genome Biol.">
        <title>Comparative genomics of Steinernema reveals deeply conserved gene regulatory networks.</title>
        <authorList>
            <person name="Dillman A.R."/>
            <person name="Macchietto M."/>
            <person name="Porter C.F."/>
            <person name="Rogers A."/>
            <person name="Williams B."/>
            <person name="Antoshechkin I."/>
            <person name="Lee M.M."/>
            <person name="Goodwin Z."/>
            <person name="Lu X."/>
            <person name="Lewis E.E."/>
            <person name="Goodrich-Blair H."/>
            <person name="Stock S.P."/>
            <person name="Adams B.J."/>
            <person name="Sternberg P.W."/>
            <person name="Mortazavi A."/>
        </authorList>
    </citation>
    <scope>NUCLEOTIDE SEQUENCE [LARGE SCALE GENOMIC DNA]</scope>
    <source>
        <strain evidence="2 3">ALL</strain>
    </source>
</reference>
<keyword evidence="3" id="KW-1185">Reference proteome</keyword>
<evidence type="ECO:0000313" key="2">
    <source>
        <dbReference type="EMBL" id="TMS38947.1"/>
    </source>
</evidence>
<comment type="caution">
    <text evidence="2">The sequence shown here is derived from an EMBL/GenBank/DDBJ whole genome shotgun (WGS) entry which is preliminary data.</text>
</comment>